<dbReference type="AlphaFoldDB" id="A0AA37M9X3"/>
<accession>A0AA37M9X3</accession>
<reference evidence="1" key="2">
    <citation type="submission" date="2021-08" db="EMBL/GenBank/DDBJ databases">
        <authorList>
            <person name="Tani A."/>
            <person name="Ola A."/>
            <person name="Ogura Y."/>
            <person name="Katsura K."/>
            <person name="Hayashi T."/>
        </authorList>
    </citation>
    <scope>NUCLEOTIDE SEQUENCE</scope>
    <source>
        <strain evidence="1">NBRC 103626</strain>
    </source>
</reference>
<sequence length="331" mass="37022">MVTGGPQALHQLAFALNRRALPTQLAYYANGGQLVREGDAVRCVAPPQNPCLVAYDKYCPVPAERFALTSDHLVVLPEVLAHLHRAYAPAQAAVWWLSVDNAFHERAALLNEKVRLELFADRGLRHWAPTFYAREFLRRQGVPEIAMLSDHVDDQFTTWQPEGPGPDAVVAYNPRKGGELAAAFFARHPDLTPRPITGLDRRGVWAAFRRARVYVDFSHFPGREFMPREAAASGAVIFVRNRGAAQFYDDYPLPDAYRFTDAALEDGSLYARVSAALAEPESHWLVQESLRQNVRWEAETFERQADRLVEQLSAVPARRSTVPALGLPTAP</sequence>
<dbReference type="Proteomes" id="UP001055108">
    <property type="component" value="Unassembled WGS sequence"/>
</dbReference>
<reference evidence="1" key="1">
    <citation type="journal article" date="2016" name="Front. Microbiol.">
        <title>Genome Sequence of the Piezophilic, Mesophilic Sulfate-Reducing Bacterium Desulfovibrio indicus J2T.</title>
        <authorList>
            <person name="Cao J."/>
            <person name="Maignien L."/>
            <person name="Shao Z."/>
            <person name="Alain K."/>
            <person name="Jebbar M."/>
        </authorList>
    </citation>
    <scope>NUCLEOTIDE SEQUENCE</scope>
    <source>
        <strain evidence="1">NBRC 103626</strain>
    </source>
</reference>
<dbReference type="EMBL" id="BPQM01000026">
    <property type="protein sequence ID" value="GJD78045.1"/>
    <property type="molecule type" value="Genomic_DNA"/>
</dbReference>
<gene>
    <name evidence="1" type="ORF">NBEOAGPD_1257</name>
</gene>
<protein>
    <submittedName>
        <fullName evidence="1">Uncharacterized protein</fullName>
    </submittedName>
</protein>
<proteinExistence type="predicted"/>
<name>A0AA37M9X3_9HYPH</name>
<organism evidence="1 2">
    <name type="scientific">Methylobacterium gregans</name>
    <dbReference type="NCBI Taxonomy" id="374424"/>
    <lineage>
        <taxon>Bacteria</taxon>
        <taxon>Pseudomonadati</taxon>
        <taxon>Pseudomonadota</taxon>
        <taxon>Alphaproteobacteria</taxon>
        <taxon>Hyphomicrobiales</taxon>
        <taxon>Methylobacteriaceae</taxon>
        <taxon>Methylobacterium</taxon>
    </lineage>
</organism>
<evidence type="ECO:0000313" key="2">
    <source>
        <dbReference type="Proteomes" id="UP001055108"/>
    </source>
</evidence>
<keyword evidence="2" id="KW-1185">Reference proteome</keyword>
<comment type="caution">
    <text evidence="1">The sequence shown here is derived from an EMBL/GenBank/DDBJ whole genome shotgun (WGS) entry which is preliminary data.</text>
</comment>
<evidence type="ECO:0000313" key="1">
    <source>
        <dbReference type="EMBL" id="GJD78045.1"/>
    </source>
</evidence>